<keyword evidence="2" id="KW-0732">Signal</keyword>
<keyword evidence="1" id="KW-0472">Membrane</keyword>
<evidence type="ECO:0000313" key="4">
    <source>
        <dbReference type="Proteomes" id="UP000711996"/>
    </source>
</evidence>
<feature type="signal peptide" evidence="2">
    <location>
        <begin position="1"/>
        <end position="29"/>
    </location>
</feature>
<dbReference type="AlphaFoldDB" id="A0A9P5EZM2"/>
<evidence type="ECO:0000256" key="1">
    <source>
        <dbReference type="SAM" id="Phobius"/>
    </source>
</evidence>
<keyword evidence="4" id="KW-1185">Reference proteome</keyword>
<feature type="chain" id="PRO_5040454148" evidence="2">
    <location>
        <begin position="30"/>
        <end position="697"/>
    </location>
</feature>
<gene>
    <name evidence="3" type="ORF">CGCSCA2_v003303</name>
</gene>
<accession>A0A9P5EZM2</accession>
<keyword evidence="1" id="KW-0812">Transmembrane</keyword>
<dbReference type="EMBL" id="QPMT01000007">
    <property type="protein sequence ID" value="KAF4863050.1"/>
    <property type="molecule type" value="Genomic_DNA"/>
</dbReference>
<proteinExistence type="predicted"/>
<reference evidence="3" key="1">
    <citation type="submission" date="2019-06" db="EMBL/GenBank/DDBJ databases">
        <authorList>
            <person name="Gan P."/>
            <person name="Shirasu K."/>
        </authorList>
    </citation>
    <scope>NUCLEOTIDE SEQUENCE [LARGE SCALE GENOMIC DNA]</scope>
    <source>
        <strain evidence="3">CAD2</strain>
    </source>
</reference>
<evidence type="ECO:0000313" key="3">
    <source>
        <dbReference type="EMBL" id="KAF4863050.1"/>
    </source>
</evidence>
<feature type="transmembrane region" description="Helical" evidence="1">
    <location>
        <begin position="597"/>
        <end position="622"/>
    </location>
</feature>
<name>A0A9P5EZM2_COLSI</name>
<comment type="caution">
    <text evidence="3">The sequence shown here is derived from an EMBL/GenBank/DDBJ whole genome shotgun (WGS) entry which is preliminary data.</text>
</comment>
<organism evidence="3 4">
    <name type="scientific">Colletotrichum siamense</name>
    <name type="common">Anthracnose fungus</name>
    <dbReference type="NCBI Taxonomy" id="690259"/>
    <lineage>
        <taxon>Eukaryota</taxon>
        <taxon>Fungi</taxon>
        <taxon>Dikarya</taxon>
        <taxon>Ascomycota</taxon>
        <taxon>Pezizomycotina</taxon>
        <taxon>Sordariomycetes</taxon>
        <taxon>Hypocreomycetidae</taxon>
        <taxon>Glomerellales</taxon>
        <taxon>Glomerellaceae</taxon>
        <taxon>Colletotrichum</taxon>
        <taxon>Colletotrichum gloeosporioides species complex</taxon>
    </lineage>
</organism>
<evidence type="ECO:0000256" key="2">
    <source>
        <dbReference type="SAM" id="SignalP"/>
    </source>
</evidence>
<dbReference type="OrthoDB" id="5428040at2759"/>
<dbReference type="Proteomes" id="UP000711996">
    <property type="component" value="Unassembled WGS sequence"/>
</dbReference>
<protein>
    <submittedName>
        <fullName evidence="3">Uncharacterized protein</fullName>
    </submittedName>
</protein>
<sequence length="697" mass="76560">MGTLILSLGTISILASVSFLVCLWQGAMAAETSETNRGRLWNLIVFSDWTSRAITVSSAIIRVMLSLQMGVFTAMTASLMLERTGVPLTSAPLVSLLRAISASPYNLVTFTSFNLPWRTSGVYSAAVGVSVLLTAISQFTSTILLSDLGNVNITSPQQSVSMNYLNKDNGGVKGTWDGSKVWHSAPGTYFRFAEHPRISTPAQEADDFEDTGRLLRAFLPFVNEESRMRLRNYDGPATVVDSRVVCHKPLLSNVTFSYSSKSFDDNDYLSDVFIRGNLTFDVDGNDQSSPLEYFDGGPWSFNCVAPTKHNTTALNWQASICSVNGGALALGGIMSTPRLIPGVILQLTNLFLVFNSTGVGDDWRESVQEHGAENPNTHLWDSTVDQLGLDSSSEGVWTRFDSADDTIGMAVSACFSNFGASIEDVKMSSTTNGIPRSVVWDRRASQYNTDGVRIQYHSVDDKIMSHEERGILRLEWKDGWDLNPVTRNGSINSLAVTGFFAVASDLPFVVRGPLNITDELNPCGTLQVGGYSTRAVHYAHASLFQNVIRETGSLSEALQELFTVLEQMKYYEELPYYNMGSTATFILAEEKLIPVRWLGFGVVISVIGIHFGLLITTMILFLRLTRSSYLGNIWMSLSQVFSPETADIIQKGTETKDDEVESIVSKVTTGSEVGTLLRRKVRVKANETNGRKELMSA</sequence>
<keyword evidence="1" id="KW-1133">Transmembrane helix</keyword>
<feature type="transmembrane region" description="Helical" evidence="1">
    <location>
        <begin position="53"/>
        <end position="74"/>
    </location>
</feature>